<accession>A0A6J6B9D6</accession>
<gene>
    <name evidence="2" type="ORF">UFOPK1433_00173</name>
    <name evidence="3" type="ORF">UFOPK1843_00479</name>
</gene>
<feature type="transmembrane region" description="Helical" evidence="1">
    <location>
        <begin position="6"/>
        <end position="26"/>
    </location>
</feature>
<protein>
    <submittedName>
        <fullName evidence="2">Unannotated protein</fullName>
    </submittedName>
</protein>
<feature type="transmembrane region" description="Helical" evidence="1">
    <location>
        <begin position="38"/>
        <end position="57"/>
    </location>
</feature>
<evidence type="ECO:0000256" key="1">
    <source>
        <dbReference type="SAM" id="Phobius"/>
    </source>
</evidence>
<keyword evidence="1" id="KW-0472">Membrane</keyword>
<dbReference type="EMBL" id="CAEZUR010000028">
    <property type="protein sequence ID" value="CAB4605541.1"/>
    <property type="molecule type" value="Genomic_DNA"/>
</dbReference>
<organism evidence="2">
    <name type="scientific">freshwater metagenome</name>
    <dbReference type="NCBI Taxonomy" id="449393"/>
    <lineage>
        <taxon>unclassified sequences</taxon>
        <taxon>metagenomes</taxon>
        <taxon>ecological metagenomes</taxon>
    </lineage>
</organism>
<keyword evidence="1" id="KW-0812">Transmembrane</keyword>
<dbReference type="EMBL" id="CAEZSN010000012">
    <property type="protein sequence ID" value="CAB4535227.1"/>
    <property type="molecule type" value="Genomic_DNA"/>
</dbReference>
<feature type="transmembrane region" description="Helical" evidence="1">
    <location>
        <begin position="96"/>
        <end position="117"/>
    </location>
</feature>
<keyword evidence="1" id="KW-1133">Transmembrane helix</keyword>
<evidence type="ECO:0000313" key="3">
    <source>
        <dbReference type="EMBL" id="CAB4605541.1"/>
    </source>
</evidence>
<proteinExistence type="predicted"/>
<reference evidence="2" key="1">
    <citation type="submission" date="2020-05" db="EMBL/GenBank/DDBJ databases">
        <authorList>
            <person name="Chiriac C."/>
            <person name="Salcher M."/>
            <person name="Ghai R."/>
            <person name="Kavagutti S V."/>
        </authorList>
    </citation>
    <scope>NUCLEOTIDE SEQUENCE</scope>
</reference>
<feature type="transmembrane region" description="Helical" evidence="1">
    <location>
        <begin position="69"/>
        <end position="89"/>
    </location>
</feature>
<evidence type="ECO:0000313" key="2">
    <source>
        <dbReference type="EMBL" id="CAB4535227.1"/>
    </source>
</evidence>
<sequence>MIDWVYQGAEVVAVVGGIVALFLGLIGRLPSLVSLSPLVITALLLIVQAIIAIAILVKGGTAKGDPIEWFGYLLTALLVAVAAGFWALAERTKFSTMIIGAANLTVAIMLLRMWQIWFR</sequence>
<name>A0A6J6B9D6_9ZZZZ</name>
<dbReference type="AlphaFoldDB" id="A0A6J6B9D6"/>